<dbReference type="Proteomes" id="UP000749320">
    <property type="component" value="Unassembled WGS sequence"/>
</dbReference>
<evidence type="ECO:0000313" key="2">
    <source>
        <dbReference type="EMBL" id="HJF41212.1"/>
    </source>
</evidence>
<feature type="transmembrane region" description="Helical" evidence="1">
    <location>
        <begin position="12"/>
        <end position="33"/>
    </location>
</feature>
<dbReference type="AlphaFoldDB" id="A0A921GCK8"/>
<proteinExistence type="predicted"/>
<gene>
    <name evidence="2" type="ORF">K8V91_09830</name>
</gene>
<organism evidence="2 3">
    <name type="scientific">Thomasclavelia spiroformis</name>
    <dbReference type="NCBI Taxonomy" id="29348"/>
    <lineage>
        <taxon>Bacteria</taxon>
        <taxon>Bacillati</taxon>
        <taxon>Bacillota</taxon>
        <taxon>Erysipelotrichia</taxon>
        <taxon>Erysipelotrichales</taxon>
        <taxon>Coprobacillaceae</taxon>
        <taxon>Thomasclavelia</taxon>
    </lineage>
</organism>
<reference evidence="2" key="1">
    <citation type="journal article" date="2021" name="PeerJ">
        <title>Extensive microbial diversity within the chicken gut microbiome revealed by metagenomics and culture.</title>
        <authorList>
            <person name="Gilroy R."/>
            <person name="Ravi A."/>
            <person name="Getino M."/>
            <person name="Pursley I."/>
            <person name="Horton D.L."/>
            <person name="Alikhan N.F."/>
            <person name="Baker D."/>
            <person name="Gharbi K."/>
            <person name="Hall N."/>
            <person name="Watson M."/>
            <person name="Adriaenssens E.M."/>
            <person name="Foster-Nyarko E."/>
            <person name="Jarju S."/>
            <person name="Secka A."/>
            <person name="Antonio M."/>
            <person name="Oren A."/>
            <person name="Chaudhuri R.R."/>
            <person name="La Ragione R."/>
            <person name="Hildebrand F."/>
            <person name="Pallen M.J."/>
        </authorList>
    </citation>
    <scope>NUCLEOTIDE SEQUENCE</scope>
    <source>
        <strain evidence="2">CHK193-16274</strain>
    </source>
</reference>
<name>A0A921GCK8_9FIRM</name>
<keyword evidence="1" id="KW-1133">Transmembrane helix</keyword>
<dbReference type="EMBL" id="DYWV01000340">
    <property type="protein sequence ID" value="HJF41212.1"/>
    <property type="molecule type" value="Genomic_DNA"/>
</dbReference>
<protein>
    <submittedName>
        <fullName evidence="2">Uncharacterized protein</fullName>
    </submittedName>
</protein>
<sequence length="79" mass="8581">MKEATGELNATVFVVIAVASLVVFFYTTIWPAIKGNLNENVACSRAICASKPNADGQTVDCYIMENGQKSDEFTCVWKG</sequence>
<evidence type="ECO:0000256" key="1">
    <source>
        <dbReference type="SAM" id="Phobius"/>
    </source>
</evidence>
<reference evidence="2" key="2">
    <citation type="submission" date="2021-09" db="EMBL/GenBank/DDBJ databases">
        <authorList>
            <person name="Gilroy R."/>
        </authorList>
    </citation>
    <scope>NUCLEOTIDE SEQUENCE</scope>
    <source>
        <strain evidence="2">CHK193-16274</strain>
    </source>
</reference>
<keyword evidence="1" id="KW-0472">Membrane</keyword>
<accession>A0A921GCK8</accession>
<comment type="caution">
    <text evidence="2">The sequence shown here is derived from an EMBL/GenBank/DDBJ whole genome shotgun (WGS) entry which is preliminary data.</text>
</comment>
<evidence type="ECO:0000313" key="3">
    <source>
        <dbReference type="Proteomes" id="UP000749320"/>
    </source>
</evidence>
<keyword evidence="1" id="KW-0812">Transmembrane</keyword>